<evidence type="ECO:0000259" key="2">
    <source>
        <dbReference type="PROSITE" id="PS51898"/>
    </source>
</evidence>
<organism evidence="3 4">
    <name type="scientific">Dyadobacter arcticus</name>
    <dbReference type="NCBI Taxonomy" id="1078754"/>
    <lineage>
        <taxon>Bacteria</taxon>
        <taxon>Pseudomonadati</taxon>
        <taxon>Bacteroidota</taxon>
        <taxon>Cytophagia</taxon>
        <taxon>Cytophagales</taxon>
        <taxon>Spirosomataceae</taxon>
        <taxon>Dyadobacter</taxon>
    </lineage>
</organism>
<dbReference type="InterPro" id="IPR002104">
    <property type="entry name" value="Integrase_catalytic"/>
</dbReference>
<dbReference type="CDD" id="cd01185">
    <property type="entry name" value="INTN1_C_like"/>
    <property type="match status" value="1"/>
</dbReference>
<dbReference type="PANTHER" id="PTHR30349:SF64">
    <property type="entry name" value="PROPHAGE INTEGRASE INTD-RELATED"/>
    <property type="match status" value="1"/>
</dbReference>
<gene>
    <name evidence="3" type="ORF">FHS68_001503</name>
</gene>
<evidence type="ECO:0000313" key="3">
    <source>
        <dbReference type="EMBL" id="NIJ52347.1"/>
    </source>
</evidence>
<dbReference type="Gene3D" id="1.10.443.10">
    <property type="entry name" value="Intergrase catalytic core"/>
    <property type="match status" value="1"/>
</dbReference>
<accession>A0ABX0UHE8</accession>
<proteinExistence type="predicted"/>
<dbReference type="SUPFAM" id="SSF56349">
    <property type="entry name" value="DNA breaking-rejoining enzymes"/>
    <property type="match status" value="1"/>
</dbReference>
<evidence type="ECO:0000313" key="4">
    <source>
        <dbReference type="Proteomes" id="UP001179181"/>
    </source>
</evidence>
<dbReference type="InterPro" id="IPR011010">
    <property type="entry name" value="DNA_brk_join_enz"/>
</dbReference>
<protein>
    <submittedName>
        <fullName evidence="3">Site-specific recombinase XerD</fullName>
    </submittedName>
</protein>
<dbReference type="InterPro" id="IPR013762">
    <property type="entry name" value="Integrase-like_cat_sf"/>
</dbReference>
<dbReference type="InterPro" id="IPR050090">
    <property type="entry name" value="Tyrosine_recombinase_XerCD"/>
</dbReference>
<dbReference type="Pfam" id="PF00589">
    <property type="entry name" value="Phage_integrase"/>
    <property type="match status" value="1"/>
</dbReference>
<comment type="caution">
    <text evidence="3">The sequence shown here is derived from an EMBL/GenBank/DDBJ whole genome shotgun (WGS) entry which is preliminary data.</text>
</comment>
<dbReference type="Proteomes" id="UP001179181">
    <property type="component" value="Unassembled WGS sequence"/>
</dbReference>
<keyword evidence="1" id="KW-0233">DNA recombination</keyword>
<evidence type="ECO:0000256" key="1">
    <source>
        <dbReference type="ARBA" id="ARBA00023172"/>
    </source>
</evidence>
<dbReference type="PANTHER" id="PTHR30349">
    <property type="entry name" value="PHAGE INTEGRASE-RELATED"/>
    <property type="match status" value="1"/>
</dbReference>
<dbReference type="EMBL" id="JAASQJ010000001">
    <property type="protein sequence ID" value="NIJ52347.1"/>
    <property type="molecule type" value="Genomic_DNA"/>
</dbReference>
<keyword evidence="4" id="KW-1185">Reference proteome</keyword>
<dbReference type="PROSITE" id="PS51898">
    <property type="entry name" value="TYR_RECOMBINASE"/>
    <property type="match status" value="1"/>
</dbReference>
<sequence>MDTLQSKVYGSDGEKWVVIKRQKNDSPSRIPLLPQALSIIAEYDDHPQCINQDRLLPVLSNQKMNSYLKEIADLCRITKAITFHLARHTFATTVTLTNGVPIESVSKMLGRRNIKTTQLYAKIVDNKIGDDMRRLKEVLGTP</sequence>
<reference evidence="3 4" key="1">
    <citation type="submission" date="2020-03" db="EMBL/GenBank/DDBJ databases">
        <title>Genomic Encyclopedia of Type Strains, Phase IV (KMG-IV): sequencing the most valuable type-strain genomes for metagenomic binning, comparative biology and taxonomic classification.</title>
        <authorList>
            <person name="Goeker M."/>
        </authorList>
    </citation>
    <scope>NUCLEOTIDE SEQUENCE [LARGE SCALE GENOMIC DNA]</scope>
    <source>
        <strain evidence="3 4">DSM 102865</strain>
    </source>
</reference>
<feature type="domain" description="Tyr recombinase" evidence="2">
    <location>
        <begin position="1"/>
        <end position="134"/>
    </location>
</feature>
<name>A0ABX0UHE8_9BACT</name>